<dbReference type="InterPro" id="IPR052509">
    <property type="entry name" value="Metal_resp_DNA-bind_regulator"/>
</dbReference>
<dbReference type="STRING" id="632773.BBEV_3372"/>
<dbReference type="SUPFAM" id="SSF46785">
    <property type="entry name" value="Winged helix' DNA-binding domain"/>
    <property type="match status" value="1"/>
</dbReference>
<dbReference type="KEGG" id="bbev:BBEV_3372"/>
<dbReference type="Pfam" id="PF03551">
    <property type="entry name" value="PadR"/>
    <property type="match status" value="1"/>
</dbReference>
<dbReference type="InterPro" id="IPR036390">
    <property type="entry name" value="WH_DNA-bd_sf"/>
</dbReference>
<sequence>MIETMMNESKWHMQISKGVLEVAIMKLVQHKERYGYEITGMIQQGGTLIIANGSIYPILKRLEEQEWIESRQIEHNGRLRKYYKLTKAGQIQLKVREQYLEELNQLLFSLEQEEADNHDHR</sequence>
<feature type="domain" description="Transcription regulator PadR N-terminal" evidence="1">
    <location>
        <begin position="24"/>
        <end position="94"/>
    </location>
</feature>
<gene>
    <name evidence="2" type="ORF">BBEV_3372</name>
</gene>
<name>A0A1D7R074_9BACI</name>
<dbReference type="PANTHER" id="PTHR33169">
    <property type="entry name" value="PADR-FAMILY TRANSCRIPTIONAL REGULATOR"/>
    <property type="match status" value="1"/>
</dbReference>
<evidence type="ECO:0000313" key="2">
    <source>
        <dbReference type="EMBL" id="AOM84666.1"/>
    </source>
</evidence>
<dbReference type="InterPro" id="IPR036388">
    <property type="entry name" value="WH-like_DNA-bd_sf"/>
</dbReference>
<dbReference type="RefSeq" id="WP_084007454.1">
    <property type="nucleotide sequence ID" value="NZ_CP012502.1"/>
</dbReference>
<dbReference type="EMBL" id="CP012502">
    <property type="protein sequence ID" value="AOM84666.1"/>
    <property type="molecule type" value="Genomic_DNA"/>
</dbReference>
<accession>A0A1D7R074</accession>
<organism evidence="2 3">
    <name type="scientific">Salisediminibacterium beveridgei</name>
    <dbReference type="NCBI Taxonomy" id="632773"/>
    <lineage>
        <taxon>Bacteria</taxon>
        <taxon>Bacillati</taxon>
        <taxon>Bacillota</taxon>
        <taxon>Bacilli</taxon>
        <taxon>Bacillales</taxon>
        <taxon>Bacillaceae</taxon>
        <taxon>Salisediminibacterium</taxon>
    </lineage>
</organism>
<evidence type="ECO:0000259" key="1">
    <source>
        <dbReference type="Pfam" id="PF03551"/>
    </source>
</evidence>
<dbReference type="Proteomes" id="UP000094463">
    <property type="component" value="Chromosome"/>
</dbReference>
<protein>
    <submittedName>
        <fullName evidence="2">Transcriptional regulator, PadR family</fullName>
    </submittedName>
</protein>
<dbReference type="OrthoDB" id="9791785at2"/>
<dbReference type="AlphaFoldDB" id="A0A1D7R074"/>
<keyword evidence="3" id="KW-1185">Reference proteome</keyword>
<dbReference type="PANTHER" id="PTHR33169:SF25">
    <property type="entry name" value="DNA-BINDING PROTEIN YIZB-RELATED"/>
    <property type="match status" value="1"/>
</dbReference>
<dbReference type="InterPro" id="IPR005149">
    <property type="entry name" value="Tscrpt_reg_PadR_N"/>
</dbReference>
<proteinExistence type="predicted"/>
<evidence type="ECO:0000313" key="3">
    <source>
        <dbReference type="Proteomes" id="UP000094463"/>
    </source>
</evidence>
<dbReference type="PATRIC" id="fig|632773.3.peg.3522"/>
<reference evidence="2 3" key="1">
    <citation type="submission" date="2015-08" db="EMBL/GenBank/DDBJ databases">
        <title>The complete genome sequence of Bacillus beveridgei MLTeJB.</title>
        <authorList>
            <person name="Hanson T.E."/>
            <person name="Mesa C."/>
            <person name="Basesman S.M."/>
            <person name="Oremland R.S."/>
        </authorList>
    </citation>
    <scope>NUCLEOTIDE SEQUENCE [LARGE SCALE GENOMIC DNA]</scope>
    <source>
        <strain evidence="2 3">MLTeJB</strain>
    </source>
</reference>
<dbReference type="Gene3D" id="1.10.10.10">
    <property type="entry name" value="Winged helix-like DNA-binding domain superfamily/Winged helix DNA-binding domain"/>
    <property type="match status" value="1"/>
</dbReference>